<dbReference type="EMBL" id="KB467962">
    <property type="protein sequence ID" value="PCH39123.1"/>
    <property type="molecule type" value="Genomic_DNA"/>
</dbReference>
<keyword evidence="2" id="KW-1185">Reference proteome</keyword>
<organism evidence="1 2">
    <name type="scientific">Wolfiporia cocos (strain MD-104)</name>
    <name type="common">Brown rot fungus</name>
    <dbReference type="NCBI Taxonomy" id="742152"/>
    <lineage>
        <taxon>Eukaryota</taxon>
        <taxon>Fungi</taxon>
        <taxon>Dikarya</taxon>
        <taxon>Basidiomycota</taxon>
        <taxon>Agaricomycotina</taxon>
        <taxon>Agaricomycetes</taxon>
        <taxon>Polyporales</taxon>
        <taxon>Phaeolaceae</taxon>
        <taxon>Wolfiporia</taxon>
    </lineage>
</organism>
<reference evidence="1 2" key="1">
    <citation type="journal article" date="2012" name="Science">
        <title>The Paleozoic origin of enzymatic lignin decomposition reconstructed from 31 fungal genomes.</title>
        <authorList>
            <person name="Floudas D."/>
            <person name="Binder M."/>
            <person name="Riley R."/>
            <person name="Barry K."/>
            <person name="Blanchette R.A."/>
            <person name="Henrissat B."/>
            <person name="Martinez A.T."/>
            <person name="Otillar R."/>
            <person name="Spatafora J.W."/>
            <person name="Yadav J.S."/>
            <person name="Aerts A."/>
            <person name="Benoit I."/>
            <person name="Boyd A."/>
            <person name="Carlson A."/>
            <person name="Copeland A."/>
            <person name="Coutinho P.M."/>
            <person name="de Vries R.P."/>
            <person name="Ferreira P."/>
            <person name="Findley K."/>
            <person name="Foster B."/>
            <person name="Gaskell J."/>
            <person name="Glotzer D."/>
            <person name="Gorecki P."/>
            <person name="Heitman J."/>
            <person name="Hesse C."/>
            <person name="Hori C."/>
            <person name="Igarashi K."/>
            <person name="Jurgens J.A."/>
            <person name="Kallen N."/>
            <person name="Kersten P."/>
            <person name="Kohler A."/>
            <person name="Kuees U."/>
            <person name="Kumar T.K.A."/>
            <person name="Kuo A."/>
            <person name="LaButti K."/>
            <person name="Larrondo L.F."/>
            <person name="Lindquist E."/>
            <person name="Ling A."/>
            <person name="Lombard V."/>
            <person name="Lucas S."/>
            <person name="Lundell T."/>
            <person name="Martin R."/>
            <person name="McLaughlin D.J."/>
            <person name="Morgenstern I."/>
            <person name="Morin E."/>
            <person name="Murat C."/>
            <person name="Nagy L.G."/>
            <person name="Nolan M."/>
            <person name="Ohm R.A."/>
            <person name="Patyshakuliyeva A."/>
            <person name="Rokas A."/>
            <person name="Ruiz-Duenas F.J."/>
            <person name="Sabat G."/>
            <person name="Salamov A."/>
            <person name="Samejima M."/>
            <person name="Schmutz J."/>
            <person name="Slot J.C."/>
            <person name="St John F."/>
            <person name="Stenlid J."/>
            <person name="Sun H."/>
            <person name="Sun S."/>
            <person name="Syed K."/>
            <person name="Tsang A."/>
            <person name="Wiebenga A."/>
            <person name="Young D."/>
            <person name="Pisabarro A."/>
            <person name="Eastwood D.C."/>
            <person name="Martin F."/>
            <person name="Cullen D."/>
            <person name="Grigoriev I.V."/>
            <person name="Hibbett D.S."/>
        </authorList>
    </citation>
    <scope>NUCLEOTIDE SEQUENCE [LARGE SCALE GENOMIC DNA]</scope>
    <source>
        <strain evidence="1 2">MD-104</strain>
    </source>
</reference>
<protein>
    <submittedName>
        <fullName evidence="1">Uncharacterized protein</fullName>
    </submittedName>
</protein>
<sequence>MRRASRHIGVEGRGSPVEQDVVEEVRLRGYKASVTWLDPPPVVTQAQEA</sequence>
<dbReference type="AlphaFoldDB" id="A0A2H3JGZ6"/>
<name>A0A2H3JGZ6_WOLCO</name>
<gene>
    <name evidence="1" type="ORF">WOLCODRAFT_159579</name>
</gene>
<proteinExistence type="predicted"/>
<dbReference type="Proteomes" id="UP000218811">
    <property type="component" value="Unassembled WGS sequence"/>
</dbReference>
<evidence type="ECO:0000313" key="2">
    <source>
        <dbReference type="Proteomes" id="UP000218811"/>
    </source>
</evidence>
<accession>A0A2H3JGZ6</accession>
<evidence type="ECO:0000313" key="1">
    <source>
        <dbReference type="EMBL" id="PCH39123.1"/>
    </source>
</evidence>